<sequence>MATAIVDSVNPHSFSLSSEPSVFTPAADSNTDSSQTETNTPSSSLSSDAVKNCQPSKAEDGPQNSQLNKTNEAEPRLEDAKDDPWLLRHWNRATTVYEQRSLQERIQDVPARLFHEAMLHRLFHDRLEALEAAILGPQKLDPTNYNKSKVPDSEATTKCLSWQEYSVVYDIPDSKGEWKHVPEIDNSPQSVIETLIEEPQPFRGARSFTKKQSPGGVAGNKVKLDGKEASLPIFQIRLRSPVLLKVLNEVTDQLPHRGPHEHKVTFMRPLKLLTLFWKELLEHQKKLEQIHGDSTAESQVPSTAIGPLKETESPKALEHLRLLNGFMSDHLGHVFKLREDFEKGTARKVAFCDLWHLFRPGTTVRTPATKQIQLYRVIRVTGGRPLYSTSTFVEPPANHAGVKLKDQGYSPGNFIVECFYIDFDGAQYGPVNRTFQIRKYEGERDMTALPVYPLQCDPNHESIREAMVTRGENFAVLSNPQKTAHKQYHGLTLDKHPEQVESQVIIDFQLAFLEMSDNKPQIGLDNLVDHDIRETNLGHWYCTRCDLEGCCGNEWIAPDSVIDEKEEQEFKGLNGSLMDSTGYAEDLTRDQKALLPFKVYGFVLRSRKWATFDIESISDVQYTDGWQNLVINDSIKETVLAMVENHESIPSKSEGREGSLPSVDLIQGKGKGLIILLHGEPGVGKTSTAECVADHTKRPLFPVTCGDIGDNAEFVEKNLERNFQLAHKWGCVLLLDEAEFVASFQPRVLRRGFANFTIVFFLSDAMIPISPAMLLFQGILFLTTNRVGQIDRAFKSRIHVSLYYPRLDKRTSIQIWKNNIGRIRKEFETQNPDFDIREKEIIRFAKEHFKDIKDKNLLNWNGRQIRNAFQTAIALATFDARKNKRPSYIILGKEQFTRVAAAAEEFDRYLLSLSQGKNDSQLAEEHRWRADNFQSQPMVVPMVPNTDPGRSAYAFGQPSRSSKGRGPERGVFKEPEPSDTDSDSSTSSDKEESSEPDRRHAESDESSEPESDLVSSEEDRKKKRIGRTLVETFLLRPKHIIIASVRDTAADYVKELEALPKADGSRLQLVKIESSNSADPAAAIKDLTDVDHIDVVVANAGGAGEKGMIPLDVVSSEAVTDVFTVNALGPLALYQAVKPLLEKSQAPKWVSVSSAAGSIGRLEVHKAHIVPAYGISKAGLNWITT</sequence>
<dbReference type="InterPro" id="IPR027417">
    <property type="entry name" value="P-loop_NTPase"/>
</dbReference>
<proteinExistence type="predicted"/>
<dbReference type="Pfam" id="PF00004">
    <property type="entry name" value="AAA"/>
    <property type="match status" value="1"/>
</dbReference>
<dbReference type="EMBL" id="JAPVEB010000001">
    <property type="protein sequence ID" value="KAJ5282627.1"/>
    <property type="molecule type" value="Genomic_DNA"/>
</dbReference>
<evidence type="ECO:0000313" key="3">
    <source>
        <dbReference type="EMBL" id="KAJ5282627.1"/>
    </source>
</evidence>
<feature type="compositionally biased region" description="Basic and acidic residues" evidence="1">
    <location>
        <begin position="71"/>
        <end position="80"/>
    </location>
</feature>
<reference evidence="3 4" key="1">
    <citation type="journal article" date="2023" name="IMA Fungus">
        <title>Comparative genomic study of the Penicillium genus elucidates a diverse pangenome and 15 lateral gene transfer events.</title>
        <authorList>
            <person name="Petersen C."/>
            <person name="Sorensen T."/>
            <person name="Nielsen M.R."/>
            <person name="Sondergaard T.E."/>
            <person name="Sorensen J.L."/>
            <person name="Fitzpatrick D.A."/>
            <person name="Frisvad J.C."/>
            <person name="Nielsen K.L."/>
        </authorList>
    </citation>
    <scope>NUCLEOTIDE SEQUENCE [LARGE SCALE GENOMIC DNA]</scope>
    <source>
        <strain evidence="3 4">IBT 3361</strain>
    </source>
</reference>
<name>A0ABQ8WUC0_PENCH</name>
<evidence type="ECO:0000313" key="4">
    <source>
        <dbReference type="Proteomes" id="UP001220256"/>
    </source>
</evidence>
<dbReference type="PANTHER" id="PTHR46411:SF2">
    <property type="entry name" value="AAA+ ATPASE DOMAIN-CONTAINING PROTEIN"/>
    <property type="match status" value="1"/>
</dbReference>
<dbReference type="CDD" id="cd19481">
    <property type="entry name" value="RecA-like_protease"/>
    <property type="match status" value="1"/>
</dbReference>
<organism evidence="3 4">
    <name type="scientific">Penicillium chrysogenum</name>
    <name type="common">Penicillium notatum</name>
    <dbReference type="NCBI Taxonomy" id="5076"/>
    <lineage>
        <taxon>Eukaryota</taxon>
        <taxon>Fungi</taxon>
        <taxon>Dikarya</taxon>
        <taxon>Ascomycota</taxon>
        <taxon>Pezizomycotina</taxon>
        <taxon>Eurotiomycetes</taxon>
        <taxon>Eurotiomycetidae</taxon>
        <taxon>Eurotiales</taxon>
        <taxon>Aspergillaceae</taxon>
        <taxon>Penicillium</taxon>
        <taxon>Penicillium chrysogenum species complex</taxon>
    </lineage>
</organism>
<dbReference type="InterPro" id="IPR003959">
    <property type="entry name" value="ATPase_AAA_core"/>
</dbReference>
<dbReference type="Pfam" id="PF22942">
    <property type="entry name" value="DUF7025"/>
    <property type="match status" value="1"/>
</dbReference>
<dbReference type="InterPro" id="IPR054289">
    <property type="entry name" value="DUF7025"/>
</dbReference>
<accession>A0ABQ8WUC0</accession>
<comment type="caution">
    <text evidence="3">The sequence shown here is derived from an EMBL/GenBank/DDBJ whole genome shotgun (WGS) entry which is preliminary data.</text>
</comment>
<feature type="compositionally biased region" description="Basic and acidic residues" evidence="1">
    <location>
        <begin position="988"/>
        <end position="1003"/>
    </location>
</feature>
<feature type="compositionally biased region" description="Polar residues" evidence="1">
    <location>
        <begin position="10"/>
        <end position="55"/>
    </location>
</feature>
<dbReference type="Proteomes" id="UP001220256">
    <property type="component" value="Unassembled WGS sequence"/>
</dbReference>
<keyword evidence="4" id="KW-1185">Reference proteome</keyword>
<protein>
    <recommendedName>
        <fullName evidence="2">AAA+ ATPase domain-containing protein</fullName>
    </recommendedName>
</protein>
<feature type="domain" description="AAA+ ATPase" evidence="2">
    <location>
        <begin position="671"/>
        <end position="808"/>
    </location>
</feature>
<feature type="region of interest" description="Disordered" evidence="1">
    <location>
        <begin position="933"/>
        <end position="1022"/>
    </location>
</feature>
<dbReference type="InterPro" id="IPR056599">
    <property type="entry name" value="AAA_lid_fung"/>
</dbReference>
<evidence type="ECO:0000259" key="2">
    <source>
        <dbReference type="SMART" id="SM00382"/>
    </source>
</evidence>
<feature type="compositionally biased region" description="Basic and acidic residues" evidence="1">
    <location>
        <begin position="965"/>
        <end position="976"/>
    </location>
</feature>
<dbReference type="InterPro" id="IPR002347">
    <property type="entry name" value="SDR_fam"/>
</dbReference>
<dbReference type="InterPro" id="IPR036291">
    <property type="entry name" value="NAD(P)-bd_dom_sf"/>
</dbReference>
<dbReference type="Pfam" id="PF00106">
    <property type="entry name" value="adh_short"/>
    <property type="match status" value="1"/>
</dbReference>
<dbReference type="SUPFAM" id="SSF52540">
    <property type="entry name" value="P-loop containing nucleoside triphosphate hydrolases"/>
    <property type="match status" value="1"/>
</dbReference>
<feature type="region of interest" description="Disordered" evidence="1">
    <location>
        <begin position="1"/>
        <end position="80"/>
    </location>
</feature>
<dbReference type="Pfam" id="PF23232">
    <property type="entry name" value="AAA_lid_13"/>
    <property type="match status" value="1"/>
</dbReference>
<dbReference type="InterPro" id="IPR003593">
    <property type="entry name" value="AAA+_ATPase"/>
</dbReference>
<dbReference type="PANTHER" id="PTHR46411">
    <property type="entry name" value="FAMILY ATPASE, PUTATIVE-RELATED"/>
    <property type="match status" value="1"/>
</dbReference>
<dbReference type="SMART" id="SM00382">
    <property type="entry name" value="AAA"/>
    <property type="match status" value="1"/>
</dbReference>
<gene>
    <name evidence="3" type="ORF">N7505_000607</name>
</gene>
<dbReference type="Gene3D" id="3.40.50.300">
    <property type="entry name" value="P-loop containing nucleotide triphosphate hydrolases"/>
    <property type="match status" value="1"/>
</dbReference>
<dbReference type="Gene3D" id="3.40.50.720">
    <property type="entry name" value="NAD(P)-binding Rossmann-like Domain"/>
    <property type="match status" value="1"/>
</dbReference>
<dbReference type="SUPFAM" id="SSF51735">
    <property type="entry name" value="NAD(P)-binding Rossmann-fold domains"/>
    <property type="match status" value="1"/>
</dbReference>
<evidence type="ECO:0000256" key="1">
    <source>
        <dbReference type="SAM" id="MobiDB-lite"/>
    </source>
</evidence>